<protein>
    <submittedName>
        <fullName evidence="1">Uncharacterized protein</fullName>
    </submittedName>
</protein>
<reference evidence="1 2" key="1">
    <citation type="submission" date="2019-02" db="EMBL/GenBank/DDBJ databases">
        <title>Deep-cultivation of Planctomycetes and their phenomic and genomic characterization uncovers novel biology.</title>
        <authorList>
            <person name="Wiegand S."/>
            <person name="Jogler M."/>
            <person name="Boedeker C."/>
            <person name="Pinto D."/>
            <person name="Vollmers J."/>
            <person name="Rivas-Marin E."/>
            <person name="Kohn T."/>
            <person name="Peeters S.H."/>
            <person name="Heuer A."/>
            <person name="Rast P."/>
            <person name="Oberbeckmann S."/>
            <person name="Bunk B."/>
            <person name="Jeske O."/>
            <person name="Meyerdierks A."/>
            <person name="Storesund J.E."/>
            <person name="Kallscheuer N."/>
            <person name="Luecker S."/>
            <person name="Lage O.M."/>
            <person name="Pohl T."/>
            <person name="Merkel B.J."/>
            <person name="Hornburger P."/>
            <person name="Mueller R.-W."/>
            <person name="Bruemmer F."/>
            <person name="Labrenz M."/>
            <person name="Spormann A.M."/>
            <person name="Op den Camp H."/>
            <person name="Overmann J."/>
            <person name="Amann R."/>
            <person name="Jetten M.S.M."/>
            <person name="Mascher T."/>
            <person name="Medema M.H."/>
            <person name="Devos D.P."/>
            <person name="Kaster A.-K."/>
            <person name="Ovreas L."/>
            <person name="Rohde M."/>
            <person name="Galperin M.Y."/>
            <person name="Jogler C."/>
        </authorList>
    </citation>
    <scope>NUCLEOTIDE SEQUENCE [LARGE SCALE GENOMIC DNA]</scope>
    <source>
        <strain evidence="1 2">Q31a</strain>
    </source>
</reference>
<evidence type="ECO:0000313" key="2">
    <source>
        <dbReference type="Proteomes" id="UP000318017"/>
    </source>
</evidence>
<dbReference type="EMBL" id="CP036298">
    <property type="protein sequence ID" value="QDV24418.1"/>
    <property type="molecule type" value="Genomic_DNA"/>
</dbReference>
<name>A0A518G757_9BACT</name>
<sequence length="80" mass="8955">MQTAETIEPLGTVPLSSLPIVRAYALQRGETKGRWLTPEQIAELANVRGEVRQNGETWCATCPQWWSIVAWIDTDGELSQ</sequence>
<dbReference type="KEGG" id="ahel:Q31a_27350"/>
<organism evidence="1 2">
    <name type="scientific">Aureliella helgolandensis</name>
    <dbReference type="NCBI Taxonomy" id="2527968"/>
    <lineage>
        <taxon>Bacteria</taxon>
        <taxon>Pseudomonadati</taxon>
        <taxon>Planctomycetota</taxon>
        <taxon>Planctomycetia</taxon>
        <taxon>Pirellulales</taxon>
        <taxon>Pirellulaceae</taxon>
        <taxon>Aureliella</taxon>
    </lineage>
</organism>
<proteinExistence type="predicted"/>
<accession>A0A518G757</accession>
<keyword evidence="2" id="KW-1185">Reference proteome</keyword>
<gene>
    <name evidence="1" type="ORF">Q31a_27350</name>
</gene>
<dbReference type="AlphaFoldDB" id="A0A518G757"/>
<dbReference type="Proteomes" id="UP000318017">
    <property type="component" value="Chromosome"/>
</dbReference>
<dbReference type="RefSeq" id="WP_145078056.1">
    <property type="nucleotide sequence ID" value="NZ_CP036298.1"/>
</dbReference>
<evidence type="ECO:0000313" key="1">
    <source>
        <dbReference type="EMBL" id="QDV24418.1"/>
    </source>
</evidence>